<comment type="caution">
    <text evidence="2">The sequence shown here is derived from an EMBL/GenBank/DDBJ whole genome shotgun (WGS) entry which is preliminary data.</text>
</comment>
<sequence length="199" mass="21746">MRRAVGLTALTAGFALVAVALSPLAPAQAATCVSSVKKCERDPLVKIKFKAKGTPRDHQGGRVTYTLDYTMTWAESFAPYWASFWVGGSLPKGAKTPRSATLLSPSGKRLATFPCHTYRDGVWCEIPSDVSHPVPYKGTIVLKTTLARHGGRTATAKLGFDSVDGLGQKDYERNYSRTTSRDRFCAFRTAKTVVTKVRR</sequence>
<name>A0A7W7QNH9_9ACTN</name>
<dbReference type="EMBL" id="JACHJP010000003">
    <property type="protein sequence ID" value="MBB4916718.1"/>
    <property type="molecule type" value="Genomic_DNA"/>
</dbReference>
<evidence type="ECO:0000313" key="2">
    <source>
        <dbReference type="EMBL" id="MBB4916718.1"/>
    </source>
</evidence>
<proteinExistence type="predicted"/>
<keyword evidence="1" id="KW-0732">Signal</keyword>
<gene>
    <name evidence="2" type="ORF">FHS44_003806</name>
</gene>
<dbReference type="AlphaFoldDB" id="A0A7W7QNH9"/>
<accession>A0A7W7QNH9</accession>
<dbReference type="RefSeq" id="WP_184716282.1">
    <property type="nucleotide sequence ID" value="NZ_JACHJP010000003.1"/>
</dbReference>
<keyword evidence="3" id="KW-1185">Reference proteome</keyword>
<feature type="chain" id="PRO_5030853457" evidence="1">
    <location>
        <begin position="30"/>
        <end position="199"/>
    </location>
</feature>
<reference evidence="2 3" key="1">
    <citation type="submission" date="2020-08" db="EMBL/GenBank/DDBJ databases">
        <title>Genomic Encyclopedia of Type Strains, Phase III (KMG-III): the genomes of soil and plant-associated and newly described type strains.</title>
        <authorList>
            <person name="Whitman W."/>
        </authorList>
    </citation>
    <scope>NUCLEOTIDE SEQUENCE [LARGE SCALE GENOMIC DNA]</scope>
    <source>
        <strain evidence="2 3">CECT 8840</strain>
    </source>
</reference>
<dbReference type="Proteomes" id="UP000552644">
    <property type="component" value="Unassembled WGS sequence"/>
</dbReference>
<evidence type="ECO:0000256" key="1">
    <source>
        <dbReference type="SAM" id="SignalP"/>
    </source>
</evidence>
<organism evidence="2 3">
    <name type="scientific">Streptosporangium saharense</name>
    <dbReference type="NCBI Taxonomy" id="1706840"/>
    <lineage>
        <taxon>Bacteria</taxon>
        <taxon>Bacillati</taxon>
        <taxon>Actinomycetota</taxon>
        <taxon>Actinomycetes</taxon>
        <taxon>Streptosporangiales</taxon>
        <taxon>Streptosporangiaceae</taxon>
        <taxon>Streptosporangium</taxon>
    </lineage>
</organism>
<evidence type="ECO:0000313" key="3">
    <source>
        <dbReference type="Proteomes" id="UP000552644"/>
    </source>
</evidence>
<feature type="signal peptide" evidence="1">
    <location>
        <begin position="1"/>
        <end position="29"/>
    </location>
</feature>
<protein>
    <submittedName>
        <fullName evidence="2">Uncharacterized protein</fullName>
    </submittedName>
</protein>